<comment type="subcellular location">
    <subcellularLocation>
        <location evidence="1">Cell membrane</location>
        <topology evidence="1">Multi-pass membrane protein</topology>
    </subcellularLocation>
</comment>
<evidence type="ECO:0000256" key="1">
    <source>
        <dbReference type="ARBA" id="ARBA00004651"/>
    </source>
</evidence>
<dbReference type="PANTHER" id="PTHR42709">
    <property type="entry name" value="ALKALINE PHOSPHATASE LIKE PROTEIN"/>
    <property type="match status" value="1"/>
</dbReference>
<evidence type="ECO:0000256" key="4">
    <source>
        <dbReference type="ARBA" id="ARBA00022989"/>
    </source>
</evidence>
<feature type="transmembrane region" description="Helical" evidence="6">
    <location>
        <begin position="49"/>
        <end position="79"/>
    </location>
</feature>
<feature type="transmembrane region" description="Helical" evidence="6">
    <location>
        <begin position="132"/>
        <end position="151"/>
    </location>
</feature>
<evidence type="ECO:0000256" key="3">
    <source>
        <dbReference type="ARBA" id="ARBA00022692"/>
    </source>
</evidence>
<keyword evidence="3 6" id="KW-0812">Transmembrane</keyword>
<keyword evidence="4 6" id="KW-1133">Transmembrane helix</keyword>
<evidence type="ECO:0000256" key="2">
    <source>
        <dbReference type="ARBA" id="ARBA00022475"/>
    </source>
</evidence>
<evidence type="ECO:0000313" key="8">
    <source>
        <dbReference type="EMBL" id="OGY61724.1"/>
    </source>
</evidence>
<dbReference type="GO" id="GO:0005886">
    <property type="term" value="C:plasma membrane"/>
    <property type="evidence" value="ECO:0007669"/>
    <property type="project" value="UniProtKB-SubCell"/>
</dbReference>
<dbReference type="InterPro" id="IPR051311">
    <property type="entry name" value="DedA_domain"/>
</dbReference>
<feature type="transmembrane region" description="Helical" evidence="6">
    <location>
        <begin position="6"/>
        <end position="28"/>
    </location>
</feature>
<evidence type="ECO:0000313" key="9">
    <source>
        <dbReference type="Proteomes" id="UP000176544"/>
    </source>
</evidence>
<keyword evidence="2" id="KW-1003">Cell membrane</keyword>
<reference evidence="8 9" key="1">
    <citation type="journal article" date="2016" name="Nat. Commun.">
        <title>Thousands of microbial genomes shed light on interconnected biogeochemical processes in an aquifer system.</title>
        <authorList>
            <person name="Anantharaman K."/>
            <person name="Brown C.T."/>
            <person name="Hug L.A."/>
            <person name="Sharon I."/>
            <person name="Castelle C.J."/>
            <person name="Probst A.J."/>
            <person name="Thomas B.C."/>
            <person name="Singh A."/>
            <person name="Wilkins M.J."/>
            <person name="Karaoz U."/>
            <person name="Brodie E.L."/>
            <person name="Williams K.H."/>
            <person name="Hubbard S.S."/>
            <person name="Banfield J.F."/>
        </authorList>
    </citation>
    <scope>NUCLEOTIDE SEQUENCE [LARGE SCALE GENOMIC DNA]</scope>
</reference>
<comment type="caution">
    <text evidence="8">The sequence shown here is derived from an EMBL/GenBank/DDBJ whole genome shotgun (WGS) entry which is preliminary data.</text>
</comment>
<protein>
    <recommendedName>
        <fullName evidence="7">VTT domain-containing protein</fullName>
    </recommendedName>
</protein>
<dbReference type="PANTHER" id="PTHR42709:SF6">
    <property type="entry name" value="UNDECAPRENYL PHOSPHATE TRANSPORTER A"/>
    <property type="match status" value="1"/>
</dbReference>
<accession>A0A1G1ZB25</accession>
<feature type="domain" description="VTT" evidence="7">
    <location>
        <begin position="39"/>
        <end position="154"/>
    </location>
</feature>
<proteinExistence type="predicted"/>
<organism evidence="8 9">
    <name type="scientific">Candidatus Colwellbacteria bacterium RIFCSPLOWO2_02_FULL_45_11</name>
    <dbReference type="NCBI Taxonomy" id="1797692"/>
    <lineage>
        <taxon>Bacteria</taxon>
        <taxon>Candidatus Colwelliibacteriota</taxon>
    </lineage>
</organism>
<dbReference type="AlphaFoldDB" id="A0A1G1ZB25"/>
<dbReference type="EMBL" id="MHJA01000001">
    <property type="protein sequence ID" value="OGY61724.1"/>
    <property type="molecule type" value="Genomic_DNA"/>
</dbReference>
<evidence type="ECO:0000259" key="7">
    <source>
        <dbReference type="Pfam" id="PF09335"/>
    </source>
</evidence>
<keyword evidence="5 6" id="KW-0472">Membrane</keyword>
<name>A0A1G1ZB25_9BACT</name>
<dbReference type="Pfam" id="PF09335">
    <property type="entry name" value="VTT_dom"/>
    <property type="match status" value="1"/>
</dbReference>
<feature type="transmembrane region" description="Helical" evidence="6">
    <location>
        <begin position="99"/>
        <end position="120"/>
    </location>
</feature>
<dbReference type="InterPro" id="IPR032816">
    <property type="entry name" value="VTT_dom"/>
</dbReference>
<dbReference type="STRING" id="1797692.A3I33_03030"/>
<gene>
    <name evidence="8" type="ORF">A3I33_03030</name>
</gene>
<dbReference type="Proteomes" id="UP000176544">
    <property type="component" value="Unassembled WGS sequence"/>
</dbReference>
<evidence type="ECO:0000256" key="6">
    <source>
        <dbReference type="SAM" id="Phobius"/>
    </source>
</evidence>
<evidence type="ECO:0000256" key="5">
    <source>
        <dbReference type="ARBA" id="ARBA00023136"/>
    </source>
</evidence>
<feature type="transmembrane region" description="Helical" evidence="6">
    <location>
        <begin position="171"/>
        <end position="188"/>
    </location>
</feature>
<sequence>MLSDLVSIISTFVLETIESWGVIGVFVLMTLESANIPIPSEVIMPFSGFLVGTGVFSFWVIVFVGAFGNLVGSIISYFAASKLDGKIRSKLEFKRAEGWFNKFGVWSVFIARLLPIVRTFISFPAGMFKVNIWKFSALTFAGSLLWSWVLTRVGFILGENWSVIEPYFRKFDFAIAGGVLAGVAWRIWHHRKKMLANRR</sequence>